<dbReference type="PATRIC" id="fig|670052.7.peg.1155"/>
<keyword evidence="4" id="KW-1185">Reference proteome</keyword>
<organism evidence="3 4">
    <name type="scientific">Cryobacterium arcticum</name>
    <dbReference type="NCBI Taxonomy" id="670052"/>
    <lineage>
        <taxon>Bacteria</taxon>
        <taxon>Bacillati</taxon>
        <taxon>Actinomycetota</taxon>
        <taxon>Actinomycetes</taxon>
        <taxon>Micrococcales</taxon>
        <taxon>Microbacteriaceae</taxon>
        <taxon>Cryobacterium</taxon>
    </lineage>
</organism>
<dbReference type="Pfam" id="PF01965">
    <property type="entry name" value="DJ-1_PfpI"/>
    <property type="match status" value="1"/>
</dbReference>
<dbReference type="InterPro" id="IPR006286">
    <property type="entry name" value="C56_PfpI-like"/>
</dbReference>
<dbReference type="CDD" id="cd03134">
    <property type="entry name" value="GATase1_PfpI_like"/>
    <property type="match status" value="1"/>
</dbReference>
<protein>
    <submittedName>
        <fullName evidence="3">Peptidase C56</fullName>
    </submittedName>
</protein>
<dbReference type="PANTHER" id="PTHR42733:SF12">
    <property type="entry name" value="PROTEINASE"/>
    <property type="match status" value="1"/>
</dbReference>
<reference evidence="3 4" key="1">
    <citation type="submission" date="2016-06" db="EMBL/GenBank/DDBJ databases">
        <title>Genome sequencing of Cryobacterium arcticum PAMC 27867.</title>
        <authorList>
            <person name="Lee J."/>
            <person name="Kim O.-S."/>
        </authorList>
    </citation>
    <scope>NUCLEOTIDE SEQUENCE [LARGE SCALE GENOMIC DNA]</scope>
    <source>
        <strain evidence="3 4">PAMC 27867</strain>
    </source>
</reference>
<dbReference type="OrthoDB" id="9792284at2"/>
<dbReference type="NCBIfam" id="TIGR01382">
    <property type="entry name" value="PfpI"/>
    <property type="match status" value="1"/>
</dbReference>
<dbReference type="Gene3D" id="3.40.50.880">
    <property type="match status" value="1"/>
</dbReference>
<evidence type="ECO:0000259" key="2">
    <source>
        <dbReference type="Pfam" id="PF01965"/>
    </source>
</evidence>
<gene>
    <name evidence="3" type="ORF">PA27867_1114</name>
</gene>
<evidence type="ECO:0000313" key="3">
    <source>
        <dbReference type="EMBL" id="ANP72080.1"/>
    </source>
</evidence>
<dbReference type="InterPro" id="IPR002818">
    <property type="entry name" value="DJ-1/PfpI"/>
</dbReference>
<comment type="similarity">
    <text evidence="1">Belongs to the peptidase C56 family.</text>
</comment>
<dbReference type="PROSITE" id="PS51276">
    <property type="entry name" value="PEPTIDASE_C56_PFPI"/>
    <property type="match status" value="1"/>
</dbReference>
<accession>A0A1B1BHQ9</accession>
<dbReference type="RefSeq" id="WP_066594308.1">
    <property type="nucleotide sequence ID" value="NZ_CP016282.1"/>
</dbReference>
<dbReference type="Proteomes" id="UP000092582">
    <property type="component" value="Chromosome 1"/>
</dbReference>
<dbReference type="SUPFAM" id="SSF52317">
    <property type="entry name" value="Class I glutamine amidotransferase-like"/>
    <property type="match status" value="1"/>
</dbReference>
<sequence>MTTTELSGKRIAFLLTDGYEDSELSSPWQAVTEAGATAVLVSPATESITGKKGHSQYVDLAVADARADDFDALVLPGGVVNADHLRMDQDAIAFTRDFFSAHKPVSAICHAAWILIEAGVIEGRTLTSYPSLKTDLQNAGATWVDEEVVVDNGLVSSRTPDDLPAFNAKVIEEVAEGAHAGQTT</sequence>
<dbReference type="KEGG" id="cart:PA27867_1114"/>
<dbReference type="AlphaFoldDB" id="A0A1B1BHQ9"/>
<name>A0A1B1BHQ9_9MICO</name>
<evidence type="ECO:0000256" key="1">
    <source>
        <dbReference type="ARBA" id="ARBA00008542"/>
    </source>
</evidence>
<dbReference type="EMBL" id="CP016282">
    <property type="protein sequence ID" value="ANP72080.1"/>
    <property type="molecule type" value="Genomic_DNA"/>
</dbReference>
<evidence type="ECO:0000313" key="4">
    <source>
        <dbReference type="Proteomes" id="UP000092582"/>
    </source>
</evidence>
<dbReference type="InterPro" id="IPR029062">
    <property type="entry name" value="Class_I_gatase-like"/>
</dbReference>
<feature type="domain" description="DJ-1/PfpI" evidence="2">
    <location>
        <begin position="9"/>
        <end position="173"/>
    </location>
</feature>
<dbReference type="PANTHER" id="PTHR42733">
    <property type="entry name" value="DJ-1 PROTEIN"/>
    <property type="match status" value="1"/>
</dbReference>
<proteinExistence type="inferred from homology"/>
<dbReference type="STRING" id="670052.PA27867_1114"/>